<evidence type="ECO:0000313" key="2">
    <source>
        <dbReference type="Proteomes" id="UP000186817"/>
    </source>
</evidence>
<organism evidence="1 2">
    <name type="scientific">Symbiodinium microadriaticum</name>
    <name type="common">Dinoflagellate</name>
    <name type="synonym">Zooxanthella microadriatica</name>
    <dbReference type="NCBI Taxonomy" id="2951"/>
    <lineage>
        <taxon>Eukaryota</taxon>
        <taxon>Sar</taxon>
        <taxon>Alveolata</taxon>
        <taxon>Dinophyceae</taxon>
        <taxon>Suessiales</taxon>
        <taxon>Symbiodiniaceae</taxon>
        <taxon>Symbiodinium</taxon>
    </lineage>
</organism>
<dbReference type="Proteomes" id="UP000186817">
    <property type="component" value="Unassembled WGS sequence"/>
</dbReference>
<sequence length="640" mass="72423">MEMVISSQPVRLSVTAEGVKHTLTVHEAALKQIPYFKESSWCAGKTDLDITLPAGTGIEALQFLLTRCYGLQLSKPSATLACQMFLLSEFFLMHEDRAAILDLLKRTLVSQKALDEARECFREKDVPQELHHILSNAATSVDSLVVDVAQWGEASVKAMFQTCIGSISTAPADLDPAKPRKNVDASSLFYEKEGYQQRWLELSPEKKKKWESEAEALQKDFPKLETSWKEHRQVQAKHFEKVREIFDRRISRGLVKTDISILMNMLVGCPVTRVRAYLSREERVKTGKAASSDAEYKWKIWKYSLQQGFESLSAVASALIAAHPDFWAVFVFDVVAGLPVEVQAQSRKNADGNFTFTTVGVELAEGFWKRLEKVLEAAVDLAIRLLKESKLQPVQLITGLAMLIFNIFSIRILEDVPYWLQSAFGRVAAALDPTDRALLVDTLVLARLPQTVETCWEQTIRSSMHPPSELLRLSKLRKSRPEEDRSRMVEELMREEVFALFEDAGKKQICDFLMQDRQGPDDYQPFLCWISGSKLRAMGLELQVSCINWLGAHVLDLVDHDRLDGIDDWLEAFSDSPKLLQSLAVLLMPIFPQIFEFDEESYEYLMELANPSSANLEAQQPAADSTEPAQEPDQKRSRLA</sequence>
<accession>A0A1Q9F7E7</accession>
<dbReference type="EMBL" id="LSRX01000001">
    <property type="protein sequence ID" value="OLQ15608.1"/>
    <property type="molecule type" value="Genomic_DNA"/>
</dbReference>
<dbReference type="OrthoDB" id="423941at2759"/>
<comment type="caution">
    <text evidence="1">The sequence shown here is derived from an EMBL/GenBank/DDBJ whole genome shotgun (WGS) entry which is preliminary data.</text>
</comment>
<dbReference type="AlphaFoldDB" id="A0A1Q9F7E7"/>
<reference evidence="1 2" key="1">
    <citation type="submission" date="2016-02" db="EMBL/GenBank/DDBJ databases">
        <title>Genome analysis of coral dinoflagellate symbionts highlights evolutionary adaptations to a symbiotic lifestyle.</title>
        <authorList>
            <person name="Aranda M."/>
            <person name="Li Y."/>
            <person name="Liew Y.J."/>
            <person name="Baumgarten S."/>
            <person name="Simakov O."/>
            <person name="Wilson M."/>
            <person name="Piel J."/>
            <person name="Ashoor H."/>
            <person name="Bougouffa S."/>
            <person name="Bajic V.B."/>
            <person name="Ryu T."/>
            <person name="Ravasi T."/>
            <person name="Bayer T."/>
            <person name="Micklem G."/>
            <person name="Kim H."/>
            <person name="Bhak J."/>
            <person name="Lajeunesse T.C."/>
            <person name="Voolstra C.R."/>
        </authorList>
    </citation>
    <scope>NUCLEOTIDE SEQUENCE [LARGE SCALE GENOMIC DNA]</scope>
    <source>
        <strain evidence="1 2">CCMP2467</strain>
    </source>
</reference>
<proteinExistence type="predicted"/>
<gene>
    <name evidence="1" type="ORF">AK812_SmicGene147</name>
</gene>
<keyword evidence="2" id="KW-1185">Reference proteome</keyword>
<name>A0A1Q9F7E7_SYMMI</name>
<evidence type="ECO:0000313" key="1">
    <source>
        <dbReference type="EMBL" id="OLQ15608.1"/>
    </source>
</evidence>
<protein>
    <submittedName>
        <fullName evidence="1">Uncharacterized protein</fullName>
    </submittedName>
</protein>